<evidence type="ECO:0008006" key="3">
    <source>
        <dbReference type="Google" id="ProtNLM"/>
    </source>
</evidence>
<sequence length="185" mass="20322">MHLERLIALLGLPATATVPAADWSSIGPVPDDYRAFVDAYGAGLVDDHLTVCAPGAPRDWADLAPHNAWAQECVRLDFAGPGNYEGDWPVGDASHWTADREDVPSWFTPGDDLFSWGSTGNGDLLFWHVRPGVAPNDWPVVLKEEGTYWERFDAPFAATLAGLLAGEIESEYLSHWLRGPHSYHL</sequence>
<accession>A0ABP8DI66</accession>
<gene>
    <name evidence="1" type="ORF">GCM10022255_070320</name>
</gene>
<organism evidence="1 2">
    <name type="scientific">Dactylosporangium darangshiense</name>
    <dbReference type="NCBI Taxonomy" id="579108"/>
    <lineage>
        <taxon>Bacteria</taxon>
        <taxon>Bacillati</taxon>
        <taxon>Actinomycetota</taxon>
        <taxon>Actinomycetes</taxon>
        <taxon>Micromonosporales</taxon>
        <taxon>Micromonosporaceae</taxon>
        <taxon>Dactylosporangium</taxon>
    </lineage>
</organism>
<name>A0ABP8DI66_9ACTN</name>
<reference evidence="2" key="1">
    <citation type="journal article" date="2019" name="Int. J. Syst. Evol. Microbiol.">
        <title>The Global Catalogue of Microorganisms (GCM) 10K type strain sequencing project: providing services to taxonomists for standard genome sequencing and annotation.</title>
        <authorList>
            <consortium name="The Broad Institute Genomics Platform"/>
            <consortium name="The Broad Institute Genome Sequencing Center for Infectious Disease"/>
            <person name="Wu L."/>
            <person name="Ma J."/>
        </authorList>
    </citation>
    <scope>NUCLEOTIDE SEQUENCE [LARGE SCALE GENOMIC DNA]</scope>
    <source>
        <strain evidence="2">JCM 17441</strain>
    </source>
</reference>
<comment type="caution">
    <text evidence="1">The sequence shown here is derived from an EMBL/GenBank/DDBJ whole genome shotgun (WGS) entry which is preliminary data.</text>
</comment>
<protein>
    <recommendedName>
        <fullName evidence="3">SMI1/KNR4 family protein</fullName>
    </recommendedName>
</protein>
<evidence type="ECO:0000313" key="2">
    <source>
        <dbReference type="Proteomes" id="UP001500620"/>
    </source>
</evidence>
<evidence type="ECO:0000313" key="1">
    <source>
        <dbReference type="EMBL" id="GAA4256650.1"/>
    </source>
</evidence>
<keyword evidence="2" id="KW-1185">Reference proteome</keyword>
<dbReference type="Proteomes" id="UP001500620">
    <property type="component" value="Unassembled WGS sequence"/>
</dbReference>
<dbReference type="RefSeq" id="WP_345133626.1">
    <property type="nucleotide sequence ID" value="NZ_BAABAT010000025.1"/>
</dbReference>
<dbReference type="EMBL" id="BAABAT010000025">
    <property type="protein sequence ID" value="GAA4256650.1"/>
    <property type="molecule type" value="Genomic_DNA"/>
</dbReference>
<proteinExistence type="predicted"/>